<dbReference type="GO" id="GO:0000976">
    <property type="term" value="F:transcription cis-regulatory region binding"/>
    <property type="evidence" value="ECO:0007669"/>
    <property type="project" value="TreeGrafter"/>
</dbReference>
<protein>
    <submittedName>
        <fullName evidence="6">TetR/AcrR family transcriptional regulator</fullName>
    </submittedName>
</protein>
<reference evidence="6 7" key="1">
    <citation type="submission" date="2018-06" db="EMBL/GenBank/DDBJ databases">
        <title>Sphaerisporangium craniellae sp. nov., isolated from a marine sponge in the South China Sea.</title>
        <authorList>
            <person name="Li L."/>
        </authorList>
    </citation>
    <scope>NUCLEOTIDE SEQUENCE [LARGE SCALE GENOMIC DNA]</scope>
    <source>
        <strain evidence="6 7">LHW63015</strain>
    </source>
</reference>
<keyword evidence="3" id="KW-0804">Transcription</keyword>
<dbReference type="Proteomes" id="UP000253303">
    <property type="component" value="Unassembled WGS sequence"/>
</dbReference>
<dbReference type="Gene3D" id="1.10.10.60">
    <property type="entry name" value="Homeodomain-like"/>
    <property type="match status" value="1"/>
</dbReference>
<dbReference type="SUPFAM" id="SSF46689">
    <property type="entry name" value="Homeodomain-like"/>
    <property type="match status" value="1"/>
</dbReference>
<evidence type="ECO:0000256" key="4">
    <source>
        <dbReference type="PROSITE-ProRule" id="PRU00335"/>
    </source>
</evidence>
<feature type="DNA-binding region" description="H-T-H motif" evidence="4">
    <location>
        <begin position="33"/>
        <end position="52"/>
    </location>
</feature>
<evidence type="ECO:0000259" key="5">
    <source>
        <dbReference type="PROSITE" id="PS50977"/>
    </source>
</evidence>
<dbReference type="PROSITE" id="PS50977">
    <property type="entry name" value="HTH_TETR_2"/>
    <property type="match status" value="1"/>
</dbReference>
<proteinExistence type="predicted"/>
<evidence type="ECO:0000256" key="3">
    <source>
        <dbReference type="ARBA" id="ARBA00023163"/>
    </source>
</evidence>
<dbReference type="InterPro" id="IPR001647">
    <property type="entry name" value="HTH_TetR"/>
</dbReference>
<accession>A0A366LYC1</accession>
<dbReference type="InterPro" id="IPR009057">
    <property type="entry name" value="Homeodomain-like_sf"/>
</dbReference>
<evidence type="ECO:0000256" key="1">
    <source>
        <dbReference type="ARBA" id="ARBA00023015"/>
    </source>
</evidence>
<sequence length="218" mass="24115">MPARTGRPPRISRTDILAAAYRVIDAEGTQALTMRRLAREVGTTPMALYRHVRDKDELLLMLLDDYAAGVPRPEPPAGGGPAERVTATAHAMREALMGVPWIVELLRADDLMSARALWYPEEIIDAAVQAGLTAEEAVDVYRIIWHYTAGEISARAAAARRREDGRPTHRSQVFESLDPDRLPRLAALGPRWAELTARDTYDKGIRALVNGLLGQDRS</sequence>
<keyword evidence="2 4" id="KW-0238">DNA-binding</keyword>
<dbReference type="SUPFAM" id="SSF48498">
    <property type="entry name" value="Tetracyclin repressor-like, C-terminal domain"/>
    <property type="match status" value="1"/>
</dbReference>
<dbReference type="RefSeq" id="WP_113982383.1">
    <property type="nucleotide sequence ID" value="NZ_QMEY01000008.1"/>
</dbReference>
<dbReference type="GO" id="GO:0003700">
    <property type="term" value="F:DNA-binding transcription factor activity"/>
    <property type="evidence" value="ECO:0007669"/>
    <property type="project" value="TreeGrafter"/>
</dbReference>
<keyword evidence="1" id="KW-0805">Transcription regulation</keyword>
<dbReference type="PANTHER" id="PTHR30055">
    <property type="entry name" value="HTH-TYPE TRANSCRIPTIONAL REGULATOR RUTR"/>
    <property type="match status" value="1"/>
</dbReference>
<feature type="domain" description="HTH tetR-type" evidence="5">
    <location>
        <begin position="10"/>
        <end position="70"/>
    </location>
</feature>
<comment type="caution">
    <text evidence="6">The sequence shown here is derived from an EMBL/GenBank/DDBJ whole genome shotgun (WGS) entry which is preliminary data.</text>
</comment>
<dbReference type="Pfam" id="PF00440">
    <property type="entry name" value="TetR_N"/>
    <property type="match status" value="1"/>
</dbReference>
<name>A0A366LYC1_9ACTN</name>
<dbReference type="InterPro" id="IPR004111">
    <property type="entry name" value="Repressor_TetR_C"/>
</dbReference>
<dbReference type="EMBL" id="QMEY01000008">
    <property type="protein sequence ID" value="RBQ18304.1"/>
    <property type="molecule type" value="Genomic_DNA"/>
</dbReference>
<dbReference type="InterPro" id="IPR050109">
    <property type="entry name" value="HTH-type_TetR-like_transc_reg"/>
</dbReference>
<gene>
    <name evidence="6" type="ORF">DP939_20745</name>
</gene>
<dbReference type="InterPro" id="IPR036271">
    <property type="entry name" value="Tet_transcr_reg_TetR-rel_C_sf"/>
</dbReference>
<evidence type="ECO:0000313" key="7">
    <source>
        <dbReference type="Proteomes" id="UP000253303"/>
    </source>
</evidence>
<dbReference type="PANTHER" id="PTHR30055:SF151">
    <property type="entry name" value="TRANSCRIPTIONAL REGULATORY PROTEIN"/>
    <property type="match status" value="1"/>
</dbReference>
<dbReference type="GO" id="GO:0045892">
    <property type="term" value="P:negative regulation of DNA-templated transcription"/>
    <property type="evidence" value="ECO:0007669"/>
    <property type="project" value="InterPro"/>
</dbReference>
<dbReference type="Gene3D" id="1.10.357.10">
    <property type="entry name" value="Tetracycline Repressor, domain 2"/>
    <property type="match status" value="1"/>
</dbReference>
<evidence type="ECO:0000313" key="6">
    <source>
        <dbReference type="EMBL" id="RBQ18304.1"/>
    </source>
</evidence>
<organism evidence="6 7">
    <name type="scientific">Spongiactinospora rosea</name>
    <dbReference type="NCBI Taxonomy" id="2248750"/>
    <lineage>
        <taxon>Bacteria</taxon>
        <taxon>Bacillati</taxon>
        <taxon>Actinomycetota</taxon>
        <taxon>Actinomycetes</taxon>
        <taxon>Streptosporangiales</taxon>
        <taxon>Streptosporangiaceae</taxon>
        <taxon>Spongiactinospora</taxon>
    </lineage>
</organism>
<dbReference type="OrthoDB" id="3358037at2"/>
<dbReference type="PRINTS" id="PR00455">
    <property type="entry name" value="HTHTETR"/>
</dbReference>
<evidence type="ECO:0000256" key="2">
    <source>
        <dbReference type="ARBA" id="ARBA00023125"/>
    </source>
</evidence>
<keyword evidence="7" id="KW-1185">Reference proteome</keyword>
<dbReference type="Pfam" id="PF02909">
    <property type="entry name" value="TetR_C_1"/>
    <property type="match status" value="1"/>
</dbReference>
<dbReference type="AlphaFoldDB" id="A0A366LYC1"/>